<reference evidence="2 3" key="1">
    <citation type="submission" date="2022-12" db="EMBL/GenBank/DDBJ databases">
        <title>Two new species, Stenotrophomonas aracearum and Stenotrophomonas oahuensis, isolated from Anthurium (Araceae family) in Hawaii.</title>
        <authorList>
            <person name="Chunag S.C."/>
            <person name="Dobhal S."/>
            <person name="Alvarez A."/>
            <person name="Arif M."/>
        </authorList>
    </citation>
    <scope>NUCLEOTIDE SEQUENCE [LARGE SCALE GENOMIC DNA]</scope>
    <source>
        <strain evidence="2 3">A5588</strain>
    </source>
</reference>
<dbReference type="InterPro" id="IPR052735">
    <property type="entry name" value="NAD_biosynth-regulator"/>
</dbReference>
<evidence type="ECO:0000313" key="3">
    <source>
        <dbReference type="Proteomes" id="UP001305421"/>
    </source>
</evidence>
<dbReference type="InterPro" id="IPR027417">
    <property type="entry name" value="P-loop_NTPase"/>
</dbReference>
<evidence type="ECO:0000313" key="2">
    <source>
        <dbReference type="EMBL" id="WNH49029.1"/>
    </source>
</evidence>
<dbReference type="Pfam" id="PF13521">
    <property type="entry name" value="AAA_28"/>
    <property type="match status" value="1"/>
</dbReference>
<keyword evidence="3" id="KW-1185">Reference proteome</keyword>
<dbReference type="SUPFAM" id="SSF52540">
    <property type="entry name" value="P-loop containing nucleoside triphosphate hydrolases"/>
    <property type="match status" value="1"/>
</dbReference>
<evidence type="ECO:0000259" key="1">
    <source>
        <dbReference type="Pfam" id="PF13521"/>
    </source>
</evidence>
<name>A0ABY9YDS3_9GAMM</name>
<proteinExistence type="predicted"/>
<dbReference type="InterPro" id="IPR014729">
    <property type="entry name" value="Rossmann-like_a/b/a_fold"/>
</dbReference>
<gene>
    <name evidence="2" type="ORF">PDM28_01455</name>
</gene>
<dbReference type="Gene3D" id="3.40.50.620">
    <property type="entry name" value="HUPs"/>
    <property type="match status" value="1"/>
</dbReference>
<dbReference type="PANTHER" id="PTHR37512:SF1">
    <property type="entry name" value="NADR_TTD14 AAA DOMAIN-CONTAINING PROTEIN"/>
    <property type="match status" value="1"/>
</dbReference>
<dbReference type="Proteomes" id="UP001305421">
    <property type="component" value="Chromosome"/>
</dbReference>
<dbReference type="RefSeq" id="WP_311183521.1">
    <property type="nucleotide sequence ID" value="NZ_CP115543.1"/>
</dbReference>
<dbReference type="EMBL" id="CP115543">
    <property type="protein sequence ID" value="WNH49029.1"/>
    <property type="molecule type" value="Genomic_DNA"/>
</dbReference>
<dbReference type="InterPro" id="IPR038727">
    <property type="entry name" value="NadR/Ttd14_AAA_dom"/>
</dbReference>
<dbReference type="SUPFAM" id="SSF52374">
    <property type="entry name" value="Nucleotidylyl transferase"/>
    <property type="match status" value="1"/>
</dbReference>
<organism evidence="2 3">
    <name type="scientific">Stenotrophomonas aracearum</name>
    <dbReference type="NCBI Taxonomy" id="3003272"/>
    <lineage>
        <taxon>Bacteria</taxon>
        <taxon>Pseudomonadati</taxon>
        <taxon>Pseudomonadota</taxon>
        <taxon>Gammaproteobacteria</taxon>
        <taxon>Lysobacterales</taxon>
        <taxon>Lysobacteraceae</taxon>
        <taxon>Stenotrophomonas</taxon>
    </lineage>
</organism>
<protein>
    <submittedName>
        <fullName evidence="2">AAA family ATPase</fullName>
    </submittedName>
</protein>
<feature type="domain" description="NadR/Ttd14 AAA" evidence="1">
    <location>
        <begin position="186"/>
        <end position="339"/>
    </location>
</feature>
<accession>A0ABY9YDS3</accession>
<dbReference type="PANTHER" id="PTHR37512">
    <property type="entry name" value="TRIFUNCTIONAL NAD BIOSYNTHESIS/REGULATOR PROTEIN NADR"/>
    <property type="match status" value="1"/>
</dbReference>
<sequence length="359" mass="39771">MTERFGTGLVVGKFSPLHRGHQALIDHAVARCERVLVLSWSEPEFDGCHAAQRDAWLHALYPTLERLVLDDARLAAECLRRNLPVRRLPTNLDDDAAQRAFVAWVCIALWGQRVDAVFTSESYGDGFAAALQEAFSAEAGAHWPVAHVCLDLARCLIPVSGTALRRDPHALRGFLDPRVYAGFVGRIGLLGGESTGKSTLAAALAAHLQTQWVPEFGREHWEARQGALGYDDLLHIAEVQVAREDVMACQANRWLVCDTTPLTTLLYCEDMFGRAEPALHAHAQRRYDMLFLCAADFPFVQDGTRRDESFRLAQQRAYVAALSALRMPFTILVGPVEARVSQVVQALDGHDGPRQRARA</sequence>
<dbReference type="Gene3D" id="3.40.50.300">
    <property type="entry name" value="P-loop containing nucleotide triphosphate hydrolases"/>
    <property type="match status" value="1"/>
</dbReference>